<reference evidence="2 3" key="1">
    <citation type="submission" date="2018-01" db="EMBL/GenBank/DDBJ databases">
        <authorList>
            <person name="Gaut B.S."/>
            <person name="Morton B.R."/>
            <person name="Clegg M.T."/>
            <person name="Duvall M.R."/>
        </authorList>
    </citation>
    <scope>NUCLEOTIDE SEQUENCE</scope>
    <source>
        <strain evidence="2">Cupriavidus taiwanensis STM 8555</strain>
        <plasmid evidence="2">I</plasmid>
        <plasmid evidence="3">Plasmid cbm2613_p</plasmid>
    </source>
</reference>
<accession>A0A375HBB5</accession>
<name>A0A375HBB5_9BURK</name>
<geneLocation type="plasmid" evidence="3">
    <name>cbm2613_p</name>
</geneLocation>
<gene>
    <name evidence="2" type="ORF">CBM2612_P0629</name>
    <name evidence="1" type="ORF">CBM2613_P60165</name>
</gene>
<keyword evidence="2" id="KW-0614">Plasmid</keyword>
<organism evidence="2">
    <name type="scientific">Cupriavidus taiwanensis</name>
    <dbReference type="NCBI Taxonomy" id="164546"/>
    <lineage>
        <taxon>Bacteria</taxon>
        <taxon>Pseudomonadati</taxon>
        <taxon>Pseudomonadota</taxon>
        <taxon>Betaproteobacteria</taxon>
        <taxon>Burkholderiales</taxon>
        <taxon>Burkholderiaceae</taxon>
        <taxon>Cupriavidus</taxon>
    </lineage>
</organism>
<evidence type="ECO:0000313" key="1">
    <source>
        <dbReference type="EMBL" id="SOZ74847.1"/>
    </source>
</evidence>
<evidence type="ECO:0000313" key="3">
    <source>
        <dbReference type="Proteomes" id="UP000256952"/>
    </source>
</evidence>
<evidence type="ECO:0000313" key="2">
    <source>
        <dbReference type="EMBL" id="SPD49284.1"/>
    </source>
</evidence>
<dbReference type="AlphaFoldDB" id="A0A375HBB5"/>
<sequence>MRCGVQMYKEISGDTTSFTTGPSPMRGRHRPIQNEPDIPAKHSCYISCKPVPFSGSKAVIRPIATSR</sequence>
<dbReference type="Proteomes" id="UP000256952">
    <property type="component" value="Plasmid CBM2613_p"/>
</dbReference>
<dbReference type="EMBL" id="LT976981">
    <property type="protein sequence ID" value="SOZ74847.1"/>
    <property type="molecule type" value="Genomic_DNA"/>
</dbReference>
<proteinExistence type="predicted"/>
<geneLocation type="plasmid" evidence="2">
    <name>I</name>
</geneLocation>
<reference evidence="1" key="2">
    <citation type="submission" date="2018-01" db="EMBL/GenBank/DDBJ databases">
        <authorList>
            <person name="Clerissi C."/>
        </authorList>
    </citation>
    <scope>NUCLEOTIDE SEQUENCE</scope>
    <source>
        <strain evidence="1">Cupriavidus taiwanensis STM 8556</strain>
        <plasmid evidence="1">CBM2613_p</plasmid>
    </source>
</reference>
<geneLocation type="plasmid" evidence="1">
    <name>CBM2613_p</name>
</geneLocation>
<dbReference type="EMBL" id="LT984809">
    <property type="protein sequence ID" value="SPD49284.1"/>
    <property type="molecule type" value="Genomic_DNA"/>
</dbReference>
<protein>
    <submittedName>
        <fullName evidence="2">Uncharacterized protein</fullName>
    </submittedName>
</protein>